<reference evidence="2" key="2">
    <citation type="submission" date="2023-05" db="EMBL/GenBank/DDBJ databases">
        <authorList>
            <person name="Schelkunov M.I."/>
        </authorList>
    </citation>
    <scope>NUCLEOTIDE SEQUENCE</scope>
    <source>
        <strain evidence="2">Hsosn_3</strain>
        <tissue evidence="2">Leaf</tissue>
    </source>
</reference>
<evidence type="ECO:0000256" key="1">
    <source>
        <dbReference type="SAM" id="MobiDB-lite"/>
    </source>
</evidence>
<feature type="region of interest" description="Disordered" evidence="1">
    <location>
        <begin position="33"/>
        <end position="102"/>
    </location>
</feature>
<evidence type="ECO:0000313" key="2">
    <source>
        <dbReference type="EMBL" id="KAK1389517.1"/>
    </source>
</evidence>
<name>A0AAD8ISA0_9APIA</name>
<accession>A0AAD8ISA0</accession>
<dbReference type="AlphaFoldDB" id="A0AAD8ISA0"/>
<sequence length="132" mass="14736">MSNPNDDFNIDDRQNKCHRKFEKIVNQFDEMIQVMDEATKPPKPKRRRNPQSSRSRNETRAERSTSNQGNPVAAATTDPTTFASGSNVPGPGSSNNPTDMNGVLVNVITRHLNDLKTDDHLIESSTSTARRN</sequence>
<keyword evidence="3" id="KW-1185">Reference proteome</keyword>
<dbReference type="EMBL" id="JAUIZM010000004">
    <property type="protein sequence ID" value="KAK1389517.1"/>
    <property type="molecule type" value="Genomic_DNA"/>
</dbReference>
<proteinExistence type="predicted"/>
<gene>
    <name evidence="2" type="ORF">POM88_017695</name>
</gene>
<protein>
    <submittedName>
        <fullName evidence="2">Uncharacterized protein</fullName>
    </submittedName>
</protein>
<organism evidence="2 3">
    <name type="scientific">Heracleum sosnowskyi</name>
    <dbReference type="NCBI Taxonomy" id="360622"/>
    <lineage>
        <taxon>Eukaryota</taxon>
        <taxon>Viridiplantae</taxon>
        <taxon>Streptophyta</taxon>
        <taxon>Embryophyta</taxon>
        <taxon>Tracheophyta</taxon>
        <taxon>Spermatophyta</taxon>
        <taxon>Magnoliopsida</taxon>
        <taxon>eudicotyledons</taxon>
        <taxon>Gunneridae</taxon>
        <taxon>Pentapetalae</taxon>
        <taxon>asterids</taxon>
        <taxon>campanulids</taxon>
        <taxon>Apiales</taxon>
        <taxon>Apiaceae</taxon>
        <taxon>Apioideae</taxon>
        <taxon>apioid superclade</taxon>
        <taxon>Tordylieae</taxon>
        <taxon>Tordyliinae</taxon>
        <taxon>Heracleum</taxon>
    </lineage>
</organism>
<feature type="compositionally biased region" description="Low complexity" evidence="1">
    <location>
        <begin position="84"/>
        <end position="97"/>
    </location>
</feature>
<reference evidence="2" key="1">
    <citation type="submission" date="2023-02" db="EMBL/GenBank/DDBJ databases">
        <title>Genome of toxic invasive species Heracleum sosnowskyi carries increased number of genes despite the absence of recent whole-genome duplications.</title>
        <authorList>
            <person name="Schelkunov M."/>
            <person name="Shtratnikova V."/>
            <person name="Makarenko M."/>
            <person name="Klepikova A."/>
            <person name="Omelchenko D."/>
            <person name="Novikova G."/>
            <person name="Obukhova E."/>
            <person name="Bogdanov V."/>
            <person name="Penin A."/>
            <person name="Logacheva M."/>
        </authorList>
    </citation>
    <scope>NUCLEOTIDE SEQUENCE</scope>
    <source>
        <strain evidence="2">Hsosn_3</strain>
        <tissue evidence="2">Leaf</tissue>
    </source>
</reference>
<dbReference type="Proteomes" id="UP001237642">
    <property type="component" value="Unassembled WGS sequence"/>
</dbReference>
<evidence type="ECO:0000313" key="3">
    <source>
        <dbReference type="Proteomes" id="UP001237642"/>
    </source>
</evidence>
<comment type="caution">
    <text evidence="2">The sequence shown here is derived from an EMBL/GenBank/DDBJ whole genome shotgun (WGS) entry which is preliminary data.</text>
</comment>